<keyword evidence="2" id="KW-1185">Reference proteome</keyword>
<protein>
    <submittedName>
        <fullName evidence="1">Uncharacterized protein</fullName>
    </submittedName>
</protein>
<dbReference type="AlphaFoldDB" id="A0AAV4R737"/>
<reference evidence="1 2" key="1">
    <citation type="submission" date="2021-06" db="EMBL/GenBank/DDBJ databases">
        <title>Caerostris darwini draft genome.</title>
        <authorList>
            <person name="Kono N."/>
            <person name="Arakawa K."/>
        </authorList>
    </citation>
    <scope>NUCLEOTIDE SEQUENCE [LARGE SCALE GENOMIC DNA]</scope>
</reference>
<proteinExistence type="predicted"/>
<organism evidence="1 2">
    <name type="scientific">Caerostris darwini</name>
    <dbReference type="NCBI Taxonomy" id="1538125"/>
    <lineage>
        <taxon>Eukaryota</taxon>
        <taxon>Metazoa</taxon>
        <taxon>Ecdysozoa</taxon>
        <taxon>Arthropoda</taxon>
        <taxon>Chelicerata</taxon>
        <taxon>Arachnida</taxon>
        <taxon>Araneae</taxon>
        <taxon>Araneomorphae</taxon>
        <taxon>Entelegynae</taxon>
        <taxon>Araneoidea</taxon>
        <taxon>Araneidae</taxon>
        <taxon>Caerostris</taxon>
    </lineage>
</organism>
<gene>
    <name evidence="1" type="ORF">CDAR_388081</name>
</gene>
<evidence type="ECO:0000313" key="1">
    <source>
        <dbReference type="EMBL" id="GIY17182.1"/>
    </source>
</evidence>
<evidence type="ECO:0000313" key="2">
    <source>
        <dbReference type="Proteomes" id="UP001054837"/>
    </source>
</evidence>
<sequence>MFLSGIRNCIKIVFHINLENGFPTTSSYCRAHLCSSLFLDTGTSLAPSLVEFSRMKQIGLEGCWIILEGWMVGDLKFFKETQLPSHRMFDGVRFSGNSEHETVNLLNLIGVNIKV</sequence>
<comment type="caution">
    <text evidence="1">The sequence shown here is derived from an EMBL/GenBank/DDBJ whole genome shotgun (WGS) entry which is preliminary data.</text>
</comment>
<accession>A0AAV4R737</accession>
<dbReference type="EMBL" id="BPLQ01005783">
    <property type="protein sequence ID" value="GIY17182.1"/>
    <property type="molecule type" value="Genomic_DNA"/>
</dbReference>
<dbReference type="Proteomes" id="UP001054837">
    <property type="component" value="Unassembled WGS sequence"/>
</dbReference>
<name>A0AAV4R737_9ARAC</name>